<dbReference type="EMBL" id="OZ035834">
    <property type="protein sequence ID" value="CAL1574899.1"/>
    <property type="molecule type" value="Genomic_DNA"/>
</dbReference>
<evidence type="ECO:0000256" key="1">
    <source>
        <dbReference type="SAM" id="MobiDB-lite"/>
    </source>
</evidence>
<gene>
    <name evidence="2" type="ORF">KC01_LOCUS6569</name>
</gene>
<organism evidence="2 3">
    <name type="scientific">Knipowitschia caucasica</name>
    <name type="common">Caucasian dwarf goby</name>
    <name type="synonym">Pomatoschistus caucasicus</name>
    <dbReference type="NCBI Taxonomy" id="637954"/>
    <lineage>
        <taxon>Eukaryota</taxon>
        <taxon>Metazoa</taxon>
        <taxon>Chordata</taxon>
        <taxon>Craniata</taxon>
        <taxon>Vertebrata</taxon>
        <taxon>Euteleostomi</taxon>
        <taxon>Actinopterygii</taxon>
        <taxon>Neopterygii</taxon>
        <taxon>Teleostei</taxon>
        <taxon>Neoteleostei</taxon>
        <taxon>Acanthomorphata</taxon>
        <taxon>Gobiaria</taxon>
        <taxon>Gobiiformes</taxon>
        <taxon>Gobioidei</taxon>
        <taxon>Gobiidae</taxon>
        <taxon>Gobiinae</taxon>
        <taxon>Knipowitschia</taxon>
    </lineage>
</organism>
<name>A0AAV2JHY1_KNICA</name>
<dbReference type="Proteomes" id="UP001497482">
    <property type="component" value="Chromosome 12"/>
</dbReference>
<sequence length="68" mass="7499">MGSPPHSPRRLFTMHWAAENRLLTNQTKHSPGSPRQPQSAPSLFSSGLLIHCTSSQSRIENSAAPLRH</sequence>
<evidence type="ECO:0000313" key="2">
    <source>
        <dbReference type="EMBL" id="CAL1574899.1"/>
    </source>
</evidence>
<accession>A0AAV2JHY1</accession>
<reference evidence="2 3" key="1">
    <citation type="submission" date="2024-04" db="EMBL/GenBank/DDBJ databases">
        <authorList>
            <person name="Waldvogel A.-M."/>
            <person name="Schoenle A."/>
        </authorList>
    </citation>
    <scope>NUCLEOTIDE SEQUENCE [LARGE SCALE GENOMIC DNA]</scope>
</reference>
<feature type="region of interest" description="Disordered" evidence="1">
    <location>
        <begin position="23"/>
        <end position="46"/>
    </location>
</feature>
<feature type="compositionally biased region" description="Polar residues" evidence="1">
    <location>
        <begin position="23"/>
        <end position="45"/>
    </location>
</feature>
<keyword evidence="3" id="KW-1185">Reference proteome</keyword>
<proteinExistence type="predicted"/>
<dbReference type="AlphaFoldDB" id="A0AAV2JHY1"/>
<evidence type="ECO:0000313" key="3">
    <source>
        <dbReference type="Proteomes" id="UP001497482"/>
    </source>
</evidence>
<protein>
    <submittedName>
        <fullName evidence="2">Uncharacterized protein</fullName>
    </submittedName>
</protein>